<dbReference type="InterPro" id="IPR036291">
    <property type="entry name" value="NAD(P)-bd_dom_sf"/>
</dbReference>
<evidence type="ECO:0000256" key="1">
    <source>
        <dbReference type="ARBA" id="ARBA00006484"/>
    </source>
</evidence>
<organism evidence="5 6">
    <name type="scientific">Streptomyces rubrogriseus</name>
    <dbReference type="NCBI Taxonomy" id="194673"/>
    <lineage>
        <taxon>Bacteria</taxon>
        <taxon>Bacillati</taxon>
        <taxon>Actinomycetota</taxon>
        <taxon>Actinomycetes</taxon>
        <taxon>Kitasatosporales</taxon>
        <taxon>Streptomycetaceae</taxon>
        <taxon>Streptomyces</taxon>
        <taxon>Streptomyces violaceoruber group</taxon>
    </lineage>
</organism>
<protein>
    <submittedName>
        <fullName evidence="5">SDR family oxidoreductase</fullName>
    </submittedName>
</protein>
<dbReference type="InterPro" id="IPR002347">
    <property type="entry name" value="SDR_fam"/>
</dbReference>
<dbReference type="Pfam" id="PF13561">
    <property type="entry name" value="adh_short_C2"/>
    <property type="match status" value="1"/>
</dbReference>
<dbReference type="CDD" id="cd05233">
    <property type="entry name" value="SDR_c"/>
    <property type="match status" value="1"/>
</dbReference>
<evidence type="ECO:0000256" key="4">
    <source>
        <dbReference type="ARBA" id="ARBA00060574"/>
    </source>
</evidence>
<keyword evidence="2" id="KW-0560">Oxidoreductase</keyword>
<accession>A0A6G3TSQ9</accession>
<dbReference type="PANTHER" id="PTHR42760">
    <property type="entry name" value="SHORT-CHAIN DEHYDROGENASES/REDUCTASES FAMILY MEMBER"/>
    <property type="match status" value="1"/>
</dbReference>
<keyword evidence="3" id="KW-0045">Antibiotic biosynthesis</keyword>
<dbReference type="PRINTS" id="PR00081">
    <property type="entry name" value="GDHRDH"/>
</dbReference>
<name>A0A6G3TSQ9_9ACTN</name>
<dbReference type="AlphaFoldDB" id="A0A6G3TSQ9"/>
<sequence length="267" mass="27566">MKRLEGKVALIPGTARGPGRAAALRFAAEGALVVGGDLLHEEAVETQRLIAREGGTALTPGPLDVTDEEAVRAWAEEAVDAFGGIDIVYAAAGAGPVRCGATDSRPYEHFAITMRAALDSVRLTVRAAWPHLLRSRGCVLTVGSTVGPTGSLTDHRTAQSASDGSVIALTRRLAAEGRPHGVRVNCVSPGVIDTEGSRGNLLAGDHPTNDICGHMPLGRLGRPDDVVDAAVFLASDEAAHITGAHLVVDGGRPAVLPGAPNRKAIRT</sequence>
<evidence type="ECO:0000313" key="6">
    <source>
        <dbReference type="Proteomes" id="UP000475666"/>
    </source>
</evidence>
<dbReference type="SUPFAM" id="SSF51735">
    <property type="entry name" value="NAD(P)-binding Rossmann-fold domains"/>
    <property type="match status" value="1"/>
</dbReference>
<dbReference type="Proteomes" id="UP000475666">
    <property type="component" value="Unassembled WGS sequence"/>
</dbReference>
<proteinExistence type="inferred from homology"/>
<comment type="pathway">
    <text evidence="4">Antibiotic biosynthesis; granaticin biosynthesis.</text>
</comment>
<gene>
    <name evidence="5" type="ORF">G3I66_41180</name>
</gene>
<comment type="similarity">
    <text evidence="1">Belongs to the short-chain dehydrogenases/reductases (SDR) family.</text>
</comment>
<dbReference type="RefSeq" id="WP_164279515.1">
    <property type="nucleotide sequence ID" value="NZ_JAAGMQ010001223.1"/>
</dbReference>
<evidence type="ECO:0000256" key="2">
    <source>
        <dbReference type="ARBA" id="ARBA00023002"/>
    </source>
</evidence>
<dbReference type="FunFam" id="3.40.50.720:FF:000084">
    <property type="entry name" value="Short-chain dehydrogenase reductase"/>
    <property type="match status" value="1"/>
</dbReference>
<dbReference type="GO" id="GO:0016616">
    <property type="term" value="F:oxidoreductase activity, acting on the CH-OH group of donors, NAD or NADP as acceptor"/>
    <property type="evidence" value="ECO:0007669"/>
    <property type="project" value="TreeGrafter"/>
</dbReference>
<comment type="caution">
    <text evidence="5">The sequence shown here is derived from an EMBL/GenBank/DDBJ whole genome shotgun (WGS) entry which is preliminary data.</text>
</comment>
<evidence type="ECO:0000313" key="5">
    <source>
        <dbReference type="EMBL" id="NEC39505.1"/>
    </source>
</evidence>
<dbReference type="EMBL" id="JAAGMQ010001223">
    <property type="protein sequence ID" value="NEC39505.1"/>
    <property type="molecule type" value="Genomic_DNA"/>
</dbReference>
<dbReference type="GO" id="GO:0017000">
    <property type="term" value="P:antibiotic biosynthetic process"/>
    <property type="evidence" value="ECO:0007669"/>
    <property type="project" value="UniProtKB-KW"/>
</dbReference>
<evidence type="ECO:0000256" key="3">
    <source>
        <dbReference type="ARBA" id="ARBA00023194"/>
    </source>
</evidence>
<reference evidence="5 6" key="1">
    <citation type="submission" date="2020-01" db="EMBL/GenBank/DDBJ databases">
        <title>Insect and environment-associated Actinomycetes.</title>
        <authorList>
            <person name="Currrie C."/>
            <person name="Chevrette M."/>
            <person name="Carlson C."/>
            <person name="Stubbendieck R."/>
            <person name="Wendt-Pienkowski E."/>
        </authorList>
    </citation>
    <scope>NUCLEOTIDE SEQUENCE [LARGE SCALE GENOMIC DNA]</scope>
    <source>
        <strain evidence="5 6">SID7739</strain>
    </source>
</reference>
<dbReference type="Gene3D" id="3.40.50.720">
    <property type="entry name" value="NAD(P)-binding Rossmann-like Domain"/>
    <property type="match status" value="1"/>
</dbReference>